<keyword evidence="1" id="KW-0175">Coiled coil</keyword>
<dbReference type="PANTHER" id="PTHR31027">
    <property type="entry name" value="NUCLEAR SEGREGATION PROTEIN BFR1"/>
    <property type="match status" value="1"/>
</dbReference>
<dbReference type="AlphaFoldDB" id="A0A8H2VDR1"/>
<evidence type="ECO:0000256" key="2">
    <source>
        <dbReference type="SAM" id="MobiDB-lite"/>
    </source>
</evidence>
<dbReference type="RefSeq" id="XP_041405495.1">
    <property type="nucleotide sequence ID" value="XM_041549561.1"/>
</dbReference>
<dbReference type="EMBL" id="CAEFZW010000003">
    <property type="protein sequence ID" value="CAB4253650.1"/>
    <property type="molecule type" value="Genomic_DNA"/>
</dbReference>
<accession>A0A8H2VDR1</accession>
<dbReference type="GO" id="GO:0042175">
    <property type="term" value="C:nuclear outer membrane-endoplasmic reticulum membrane network"/>
    <property type="evidence" value="ECO:0007669"/>
    <property type="project" value="TreeGrafter"/>
</dbReference>
<dbReference type="GeneID" id="64856617"/>
<reference evidence="3 4" key="1">
    <citation type="submission" date="2020-05" db="EMBL/GenBank/DDBJ databases">
        <authorList>
            <person name="Casaregola S."/>
            <person name="Devillers H."/>
            <person name="Grondin C."/>
        </authorList>
    </citation>
    <scope>NUCLEOTIDE SEQUENCE [LARGE SCALE GENOMIC DNA]</scope>
    <source>
        <strain evidence="3 4">CLIB 1767</strain>
    </source>
</reference>
<comment type="caution">
    <text evidence="3">The sequence shown here is derived from an EMBL/GenBank/DDBJ whole genome shotgun (WGS) entry which is preliminary data.</text>
</comment>
<dbReference type="OrthoDB" id="2195113at2759"/>
<gene>
    <name evidence="3" type="ORF">KABA2_03S02222</name>
</gene>
<protein>
    <submittedName>
        <fullName evidence="3">Similar to Saccharomyces cerevisiae YOR198C BFR1 Component of mRNP complexes associated with polyribosomes</fullName>
    </submittedName>
</protein>
<dbReference type="InterPro" id="IPR039604">
    <property type="entry name" value="Bfr1"/>
</dbReference>
<proteinExistence type="predicted"/>
<dbReference type="Proteomes" id="UP000644660">
    <property type="component" value="Unassembled WGS sequence"/>
</dbReference>
<feature type="region of interest" description="Disordered" evidence="2">
    <location>
        <begin position="1"/>
        <end position="23"/>
    </location>
</feature>
<dbReference type="GO" id="GO:1990904">
    <property type="term" value="C:ribonucleoprotein complex"/>
    <property type="evidence" value="ECO:0007669"/>
    <property type="project" value="TreeGrafter"/>
</dbReference>
<feature type="coiled-coil region" evidence="1">
    <location>
        <begin position="439"/>
        <end position="479"/>
    </location>
</feature>
<dbReference type="GO" id="GO:0003729">
    <property type="term" value="F:mRNA binding"/>
    <property type="evidence" value="ECO:0007669"/>
    <property type="project" value="TreeGrafter"/>
</dbReference>
<feature type="coiled-coil region" evidence="1">
    <location>
        <begin position="28"/>
        <end position="82"/>
    </location>
</feature>
<evidence type="ECO:0000313" key="3">
    <source>
        <dbReference type="EMBL" id="CAB4253650.1"/>
    </source>
</evidence>
<evidence type="ECO:0000256" key="1">
    <source>
        <dbReference type="SAM" id="Coils"/>
    </source>
</evidence>
<dbReference type="GO" id="GO:0008298">
    <property type="term" value="P:intracellular mRNA localization"/>
    <property type="evidence" value="ECO:0007669"/>
    <property type="project" value="TreeGrafter"/>
</dbReference>
<keyword evidence="4" id="KW-1185">Reference proteome</keyword>
<feature type="compositionally biased region" description="Low complexity" evidence="2">
    <location>
        <begin position="1"/>
        <end position="11"/>
    </location>
</feature>
<sequence>MSSNNNNTNNKNQHKFKRPDVSVRDKKLDTLNVQLKKVDQEVSLLRKQIDQFQVNDKTSDERKNLQNKNKEIIKTQADLKNRRNTIHDTIKQLDAQIRRKNNDIADKIGKKNKYNTIADAKLRINEIDELIGTGDLSIVQEKLMVKEIQSLNKLMKDLTVVDPIKKSLDNDKNKITQLKEELTSLNSKELSNTFETNQKKLDDMHASSQSVYDKRQVLFNKRSALYKKRDEIYGQIRQIRNDFDNEFKAFRAKIENEKQKREEDELLSKLIEEKDGKIGKLQEKLNHVKVPAFTYEIEAIENALLVLDPTYEKPKRTTTTTIDNKVDSSLDTHTAVTKVENNDLVKVEKVEKVGYMNTAPSKSKKHKKKQQKQEKVAEQGAFNKVDGKFSLEPTLIATLAELDVTVPISADDVDKSIEELKAKHEDFLIRQDEQTKINIETVELEIQQVKKAYDDKEVQIKEELEAKRAKEQAEATEEN</sequence>
<dbReference type="PANTHER" id="PTHR31027:SF2">
    <property type="entry name" value="LEBERCILIN DOMAIN-CONTAINING PROTEIN"/>
    <property type="match status" value="1"/>
</dbReference>
<evidence type="ECO:0000313" key="4">
    <source>
        <dbReference type="Proteomes" id="UP000644660"/>
    </source>
</evidence>
<organism evidence="3 4">
    <name type="scientific">Maudiozyma barnettii</name>
    <dbReference type="NCBI Taxonomy" id="61262"/>
    <lineage>
        <taxon>Eukaryota</taxon>
        <taxon>Fungi</taxon>
        <taxon>Dikarya</taxon>
        <taxon>Ascomycota</taxon>
        <taxon>Saccharomycotina</taxon>
        <taxon>Saccharomycetes</taxon>
        <taxon>Saccharomycetales</taxon>
        <taxon>Saccharomycetaceae</taxon>
        <taxon>Maudiozyma</taxon>
    </lineage>
</organism>
<dbReference type="GO" id="GO:0005783">
    <property type="term" value="C:endoplasmic reticulum"/>
    <property type="evidence" value="ECO:0007669"/>
    <property type="project" value="TreeGrafter"/>
</dbReference>
<name>A0A8H2VDR1_9SACH</name>